<dbReference type="InterPro" id="IPR013655">
    <property type="entry name" value="PAS_fold_3"/>
</dbReference>
<evidence type="ECO:0000259" key="14">
    <source>
        <dbReference type="SMART" id="SM00448"/>
    </source>
</evidence>
<keyword evidence="9" id="KW-0175">Coiled coil</keyword>
<dbReference type="Gene3D" id="3.30.450.20">
    <property type="entry name" value="PAS domain"/>
    <property type="match status" value="12"/>
</dbReference>
<dbReference type="Gene3D" id="3.30.450.40">
    <property type="match status" value="1"/>
</dbReference>
<feature type="domain" description="PAS" evidence="11">
    <location>
        <begin position="1776"/>
        <end position="1846"/>
    </location>
</feature>
<feature type="domain" description="PAS" evidence="11">
    <location>
        <begin position="857"/>
        <end position="924"/>
    </location>
</feature>
<feature type="domain" description="Histidine kinase/HSP90-like ATPase" evidence="12">
    <location>
        <begin position="2041"/>
        <end position="2164"/>
    </location>
</feature>
<feature type="domain" description="PAS" evidence="11">
    <location>
        <begin position="1378"/>
        <end position="1450"/>
    </location>
</feature>
<dbReference type="SUPFAM" id="SSF47384">
    <property type="entry name" value="Homodimeric domain of signal transducing histidine kinase"/>
    <property type="match status" value="1"/>
</dbReference>
<dbReference type="CDD" id="cd17546">
    <property type="entry name" value="REC_hyHK_CKI1_RcsC-like"/>
    <property type="match status" value="1"/>
</dbReference>
<keyword evidence="16" id="KW-1185">Reference proteome</keyword>
<dbReference type="SMART" id="SM00086">
    <property type="entry name" value="PAC"/>
    <property type="match status" value="10"/>
</dbReference>
<dbReference type="NCBIfam" id="TIGR00229">
    <property type="entry name" value="sensory_box"/>
    <property type="match status" value="8"/>
</dbReference>
<accession>A0A975T8V9</accession>
<dbReference type="SMART" id="SM00448">
    <property type="entry name" value="REC"/>
    <property type="match status" value="2"/>
</dbReference>
<dbReference type="Pfam" id="PF01590">
    <property type="entry name" value="GAF"/>
    <property type="match status" value="1"/>
</dbReference>
<evidence type="ECO:0000256" key="8">
    <source>
        <dbReference type="ARBA" id="ARBA00074306"/>
    </source>
</evidence>
<dbReference type="Pfam" id="PF08448">
    <property type="entry name" value="PAS_4"/>
    <property type="match status" value="5"/>
</dbReference>
<keyword evidence="6" id="KW-0418">Kinase</keyword>
<evidence type="ECO:0000256" key="6">
    <source>
        <dbReference type="ARBA" id="ARBA00022777"/>
    </source>
</evidence>
<feature type="domain" description="PAS" evidence="11">
    <location>
        <begin position="978"/>
        <end position="1047"/>
    </location>
</feature>
<feature type="domain" description="PAS" evidence="11">
    <location>
        <begin position="1645"/>
        <end position="1716"/>
    </location>
</feature>
<protein>
    <recommendedName>
        <fullName evidence="8">Circadian input-output histidine kinase CikA</fullName>
        <ecNumber evidence="3">2.7.13.3</ecNumber>
    </recommendedName>
</protein>
<evidence type="ECO:0000256" key="2">
    <source>
        <dbReference type="ARBA" id="ARBA00006402"/>
    </source>
</evidence>
<evidence type="ECO:0000259" key="11">
    <source>
        <dbReference type="SMART" id="SM00091"/>
    </source>
</evidence>
<proteinExistence type="inferred from homology"/>
<comment type="catalytic activity">
    <reaction evidence="1">
        <text>ATP + protein L-histidine = ADP + protein N-phospho-L-histidine.</text>
        <dbReference type="EC" id="2.7.13.3"/>
    </reaction>
</comment>
<dbReference type="Gene3D" id="2.10.70.100">
    <property type="match status" value="2"/>
</dbReference>
<evidence type="ECO:0000313" key="15">
    <source>
        <dbReference type="EMBL" id="QXE24363.1"/>
    </source>
</evidence>
<dbReference type="PANTHER" id="PTHR43304:SF1">
    <property type="entry name" value="PAC DOMAIN-CONTAINING PROTEIN"/>
    <property type="match status" value="1"/>
</dbReference>
<evidence type="ECO:0000259" key="13">
    <source>
        <dbReference type="SMART" id="SM00388"/>
    </source>
</evidence>
<dbReference type="SUPFAM" id="SSF55781">
    <property type="entry name" value="GAF domain-like"/>
    <property type="match status" value="1"/>
</dbReference>
<evidence type="ECO:0000259" key="12">
    <source>
        <dbReference type="SMART" id="SM00387"/>
    </source>
</evidence>
<dbReference type="InterPro" id="IPR003018">
    <property type="entry name" value="GAF"/>
</dbReference>
<dbReference type="SUPFAM" id="SSF52172">
    <property type="entry name" value="CheY-like"/>
    <property type="match status" value="2"/>
</dbReference>
<dbReference type="SUPFAM" id="SSF55874">
    <property type="entry name" value="ATPase domain of HSP90 chaperone/DNA topoisomerase II/histidine kinase"/>
    <property type="match status" value="1"/>
</dbReference>
<dbReference type="FunFam" id="1.10.287.130:FF:000145">
    <property type="entry name" value="Sensory transduction histidine kinase"/>
    <property type="match status" value="1"/>
</dbReference>
<evidence type="ECO:0000256" key="3">
    <source>
        <dbReference type="ARBA" id="ARBA00012438"/>
    </source>
</evidence>
<keyword evidence="7" id="KW-0902">Two-component regulatory system</keyword>
<organism evidence="15 16">
    <name type="scientific">Richelia sinica FACHB-800</name>
    <dbReference type="NCBI Taxonomy" id="1357546"/>
    <lineage>
        <taxon>Bacteria</taxon>
        <taxon>Bacillati</taxon>
        <taxon>Cyanobacteriota</taxon>
        <taxon>Cyanophyceae</taxon>
        <taxon>Nostocales</taxon>
        <taxon>Nostocaceae</taxon>
        <taxon>Richelia</taxon>
    </lineage>
</organism>
<dbReference type="InterPro" id="IPR003661">
    <property type="entry name" value="HisK_dim/P_dom"/>
</dbReference>
<dbReference type="InterPro" id="IPR011006">
    <property type="entry name" value="CheY-like_superfamily"/>
</dbReference>
<evidence type="ECO:0000256" key="1">
    <source>
        <dbReference type="ARBA" id="ARBA00000085"/>
    </source>
</evidence>
<feature type="domain" description="PAS" evidence="11">
    <location>
        <begin position="476"/>
        <end position="542"/>
    </location>
</feature>
<dbReference type="InterPro" id="IPR001789">
    <property type="entry name" value="Sig_transdc_resp-reg_receiver"/>
</dbReference>
<feature type="domain" description="Signal transduction histidine kinase dimerisation/phosphoacceptor" evidence="13">
    <location>
        <begin position="1927"/>
        <end position="1995"/>
    </location>
</feature>
<feature type="domain" description="PAS" evidence="11">
    <location>
        <begin position="731"/>
        <end position="797"/>
    </location>
</feature>
<dbReference type="InterPro" id="IPR052162">
    <property type="entry name" value="Sensor_kinase/Photoreceptor"/>
</dbReference>
<feature type="domain" description="PAS" evidence="11">
    <location>
        <begin position="1510"/>
        <end position="1578"/>
    </location>
</feature>
<dbReference type="InterPro" id="IPR004358">
    <property type="entry name" value="Sig_transdc_His_kin-like_C"/>
</dbReference>
<feature type="coiled-coil region" evidence="9">
    <location>
        <begin position="1888"/>
        <end position="1934"/>
    </location>
</feature>
<dbReference type="InterPro" id="IPR036097">
    <property type="entry name" value="HisK_dim/P_sf"/>
</dbReference>
<dbReference type="InterPro" id="IPR003594">
    <property type="entry name" value="HATPase_dom"/>
</dbReference>
<feature type="coiled-coil region" evidence="9">
    <location>
        <begin position="314"/>
        <end position="341"/>
    </location>
</feature>
<dbReference type="SMART" id="SM00065">
    <property type="entry name" value="GAF"/>
    <property type="match status" value="1"/>
</dbReference>
<dbReference type="CDD" id="cd00156">
    <property type="entry name" value="REC"/>
    <property type="match status" value="1"/>
</dbReference>
<dbReference type="Pfam" id="PF00072">
    <property type="entry name" value="Response_reg"/>
    <property type="match status" value="2"/>
</dbReference>
<dbReference type="Proteomes" id="UP000683511">
    <property type="component" value="Chromosome"/>
</dbReference>
<dbReference type="SUPFAM" id="SSF55785">
    <property type="entry name" value="PYP-like sensor domain (PAS domain)"/>
    <property type="match status" value="12"/>
</dbReference>
<feature type="domain" description="Response regulatory" evidence="14">
    <location>
        <begin position="2192"/>
        <end position="2305"/>
    </location>
</feature>
<comment type="similarity">
    <text evidence="2">In the N-terminal section; belongs to the phytochrome family.</text>
</comment>
<dbReference type="FunFam" id="3.30.450.20:FF:000155">
    <property type="entry name" value="Sensor histidine kinase TodS"/>
    <property type="match status" value="1"/>
</dbReference>
<feature type="domain" description="PAS" evidence="11">
    <location>
        <begin position="340"/>
        <end position="406"/>
    </location>
</feature>
<dbReference type="CDD" id="cd00082">
    <property type="entry name" value="HisKA"/>
    <property type="match status" value="1"/>
</dbReference>
<dbReference type="SMART" id="SM00388">
    <property type="entry name" value="HisKA"/>
    <property type="match status" value="1"/>
</dbReference>
<evidence type="ECO:0000256" key="7">
    <source>
        <dbReference type="ARBA" id="ARBA00023012"/>
    </source>
</evidence>
<feature type="domain" description="Response regulatory" evidence="14">
    <location>
        <begin position="6"/>
        <end position="123"/>
    </location>
</feature>
<dbReference type="SMART" id="SM00387">
    <property type="entry name" value="HATPase_c"/>
    <property type="match status" value="1"/>
</dbReference>
<feature type="domain" description="PAS" evidence="11">
    <location>
        <begin position="603"/>
        <end position="670"/>
    </location>
</feature>
<feature type="domain" description="GAF" evidence="10">
    <location>
        <begin position="158"/>
        <end position="318"/>
    </location>
</feature>
<reference evidence="15" key="1">
    <citation type="submission" date="2017-04" db="EMBL/GenBank/DDBJ databases">
        <title>Genome deletions in a multicellular cyanobacterial endosymbiont for morphological adaptation in marine diatoms.</title>
        <authorList>
            <person name="Wang Y."/>
            <person name="Gao H."/>
            <person name="Li R."/>
            <person name="Xu X."/>
        </authorList>
    </citation>
    <scope>NUCLEOTIDE SEQUENCE</scope>
    <source>
        <strain evidence="15">FACHB 800</strain>
    </source>
</reference>
<dbReference type="CDD" id="cd00130">
    <property type="entry name" value="PAS"/>
    <property type="match status" value="10"/>
</dbReference>
<dbReference type="FunFam" id="3.30.565.10:FF:000010">
    <property type="entry name" value="Sensor histidine kinase RcsC"/>
    <property type="match status" value="1"/>
</dbReference>
<dbReference type="EMBL" id="CP021056">
    <property type="protein sequence ID" value="QXE24363.1"/>
    <property type="molecule type" value="Genomic_DNA"/>
</dbReference>
<dbReference type="FunFam" id="3.30.450.20:FF:000099">
    <property type="entry name" value="Sensory box sensor histidine kinase"/>
    <property type="match status" value="1"/>
</dbReference>
<name>A0A975T8V9_9NOST</name>
<dbReference type="InterPro" id="IPR035965">
    <property type="entry name" value="PAS-like_dom_sf"/>
</dbReference>
<dbReference type="KEGG" id="rsin:B6N60_03068"/>
<dbReference type="PRINTS" id="PR00344">
    <property type="entry name" value="BCTRLSENSOR"/>
</dbReference>
<dbReference type="Pfam" id="PF08447">
    <property type="entry name" value="PAS_3"/>
    <property type="match status" value="7"/>
</dbReference>
<evidence type="ECO:0000259" key="10">
    <source>
        <dbReference type="SMART" id="SM00065"/>
    </source>
</evidence>
<dbReference type="Pfam" id="PF00512">
    <property type="entry name" value="HisKA"/>
    <property type="match status" value="1"/>
</dbReference>
<dbReference type="SMART" id="SM00091">
    <property type="entry name" value="PAS"/>
    <property type="match status" value="12"/>
</dbReference>
<feature type="domain" description="PAS" evidence="11">
    <location>
        <begin position="1124"/>
        <end position="1192"/>
    </location>
</feature>
<dbReference type="InterPro" id="IPR000014">
    <property type="entry name" value="PAS"/>
</dbReference>
<dbReference type="InterPro" id="IPR013656">
    <property type="entry name" value="PAS_4"/>
</dbReference>
<evidence type="ECO:0000256" key="9">
    <source>
        <dbReference type="SAM" id="Coils"/>
    </source>
</evidence>
<sequence>MAMSHYSILILEDSPEDRLSYHRYLSQDILATYDVIEAETGLEALTYLTQKQPDLILLDYQLPDIDALEFLHKLRLQFGRVEIPVIMLTGQGNEIIAVEAMKNGVQDYITKSKLSASKLCCAVHAVMEKNRLTRQIQIQEQQTQLLARTLLHIRQFWRLQEILDTAVQEVRHFLQADRVMVYQFASAVNGTIVAESVLPEWTSALGHHIPCAYWGDDHRGYGDDQVFAMSNIHNAELTACDIDFLEQFQVKAHLVVPMFLSPEARQEENIDQHLWGLLIVHQCSRTREWETHELNLLQQLAVHLAVAIQQAQLYENLQNFNASLEEKVQERTQELQASERRYRAIFDHTFHFTGLLTTEGIVLEVNQTALKFGGIQLEDVINRPFWEADWWKISPSTQEQLRQAIARAAQGEFIRYEVEVFGAENQIATIDFSLRPLHDESGQVVMLIPEGRDITEQKRLERERQAAVEALQASEAELRGLFNALVDVLIIIDQQGRYLKIIPTNVDKLYRPAAELIGKTIYEVLPSQIADLCGRAISQSLTTQQTCECEYSLQIANQELWFHANVSPISPTTVIWAARDITAAKRSEIIQRNVEQALQENQILLQVIMDSLPMAIFWKDRNSRFLGCNRQLLLDAGLSSSAEIIGKTDFDMPWREQALDYQADDRLVMESGEMKFNIEEALTKGDHQTIWLRTNKVPLRNPDGEIVGVLGSYEDITERKQIEMALQASERRYAALTTSAPVGIYRANAQGHCLYVNERWCNKTGLTPEEAAEWGWRKSLHPEDREIVEAQWQRLVQTGEPLSAEYRFVKPDGEEIWVFGQAVAEKDSQGNVIGYVGTITNITSRKQSEAALRRSEHLYRTLVDNFPNGVVVLFDHDLRYLLVGGLGLERAGLSITAMEGKTIWEIFSPPVCEMVAPLLRQALAGESVVAELPYRDRLYLGHHIPVRDENGNVIAGILMTQDITESKQAENALRDSEEKFRQFAENSRQVMLLRQIDSGELLYVNPTYEQIWQQPTQSLYDSPDSWMTHLHPDDCERIHAAYEAAAGQGLFSEEYRIIRPDGSIRWIGGRCFPIRNSAGEIYRIAAIAEDITDRKQTEQERDRLLEILEQQNHSLEAEVNQRTAELRDVIDAIPDYVFVIDRQDMRILYCNTTFSQGVCQQPREQIEGKTIFAALPQQNAENCHQQNQIIFASGERLRVQNTYYVSGNTYTFDTIKVPLKRADGEIYAIVGTSRDISAIKQLETDLHESKERFRNLVETSSDWVWEVNQFGVYTYVSPQIINVLGYTPEEVLGKTPFDLMPQAEAERVQQEFMKFLVNQAPFQCLENMNRHKDGRLITLETSGVPIFDAEQQFCGYRGMDRDITLRKLSELALRQSEARFQRIAANVPGTMYQFVLHPDGSQEFVYISDRCIELFELEPAIILKDINSVFDLIHPEDLPSLQQSIAYSAKFVQPWSWEGRLITPSGRLKWIQGISQPEKQDANGDILWDGLILDISDRKQIEIALRNLSDRLNLAIKSGQIGIWDWDIINDRLIWDERMYELYGANPSDFPGAYQAWEASLHPEDLLAARATIQQAIAGEKDCEPEFRVMWSDGTVKFIKAYAIVQRDHQGKAQRMIGINFDITESRQSEAKLQAVEIKLRNLSDRLKLAVKSAKIGIWELDLVNDSLLWDERMYEIFGVSPLHFNPSHGAWAKFENLLHPEDRAFVHRALQAAIDRDEELDTEFRIILVDGTIRIIKAYGLLKRNAQGQPQRMIGINYDITKSKQEALENKRLKERLEFVLSASPAVIYTCPAYENFDATFISDNVQDILGYTATEWLATQNFWLERIHPEDVDRVWAELSHLEGKEYHLYQYRFRHQDGNYRWIEDEFRLVRDEAGRPTEIIGYVVDISEQQAALYERELAEAQLQATNKQLAAFNEELARATRLKDEFLANMSHELRTPLNAILGISEALQEEVFGVITEKQRQGLQTIERSGKHLLELINDILDLSKIEAGQLQLNYVPVEIGPLCQSSLAFIKQQAFQKRIQLNVHIQPHLPQLMLDERRIRQVLINLLNNAVKFTPEGGKITLEVSHQRLVSQPEEKLGQEYIRIAVIDTGIGIASENLQKLFQPFIQIDSALNRQYAGTGLGLSLVKRLVEVHGGKVGVSSELGVGSCFTIDLPCSHVDDVCTDFRHQTTSTANFIHDAIPKAAPLILLAEDNAANIFTVANYLEAIGYRIILAKDGQAAIALTKTQMPDLILMDIQMPGVDGLEAIKQIRLDSNCTHIPIIALTALAMAGDREKCLQAGANDYLTKPVTLKQLASLIKELLAES</sequence>
<dbReference type="Gene3D" id="3.30.565.10">
    <property type="entry name" value="Histidine kinase-like ATPase, C-terminal domain"/>
    <property type="match status" value="1"/>
</dbReference>
<dbReference type="InterPro" id="IPR001610">
    <property type="entry name" value="PAC"/>
</dbReference>
<keyword evidence="4" id="KW-0597">Phosphoprotein</keyword>
<dbReference type="GO" id="GO:0000155">
    <property type="term" value="F:phosphorelay sensor kinase activity"/>
    <property type="evidence" value="ECO:0007669"/>
    <property type="project" value="InterPro"/>
</dbReference>
<dbReference type="InterPro" id="IPR036890">
    <property type="entry name" value="HATPase_C_sf"/>
</dbReference>
<dbReference type="CDD" id="cd16922">
    <property type="entry name" value="HATPase_EvgS-ArcB-TorS-like"/>
    <property type="match status" value="1"/>
</dbReference>
<keyword evidence="5" id="KW-0808">Transferase</keyword>
<dbReference type="Gene3D" id="3.40.50.2300">
    <property type="match status" value="2"/>
</dbReference>
<evidence type="ECO:0000313" key="16">
    <source>
        <dbReference type="Proteomes" id="UP000683511"/>
    </source>
</evidence>
<feature type="coiled-coil region" evidence="9">
    <location>
        <begin position="1094"/>
        <end position="1125"/>
    </location>
</feature>
<dbReference type="Gene3D" id="1.10.287.130">
    <property type="match status" value="1"/>
</dbReference>
<feature type="coiled-coil region" evidence="9">
    <location>
        <begin position="1626"/>
        <end position="1653"/>
    </location>
</feature>
<evidence type="ECO:0000256" key="5">
    <source>
        <dbReference type="ARBA" id="ARBA00022679"/>
    </source>
</evidence>
<evidence type="ECO:0000256" key="4">
    <source>
        <dbReference type="ARBA" id="ARBA00022553"/>
    </source>
</evidence>
<feature type="domain" description="PAS" evidence="11">
    <location>
        <begin position="1251"/>
        <end position="1317"/>
    </location>
</feature>
<dbReference type="PANTHER" id="PTHR43304">
    <property type="entry name" value="PHYTOCHROME-LIKE PROTEIN CPH1"/>
    <property type="match status" value="1"/>
</dbReference>
<dbReference type="EC" id="2.7.13.3" evidence="3"/>
<dbReference type="Pfam" id="PF02518">
    <property type="entry name" value="HATPase_c"/>
    <property type="match status" value="1"/>
</dbReference>
<gene>
    <name evidence="15" type="ORF">B6N60_03068</name>
</gene>
<dbReference type="InterPro" id="IPR029016">
    <property type="entry name" value="GAF-like_dom_sf"/>
</dbReference>